<reference evidence="2 3" key="1">
    <citation type="submission" date="2018-03" db="EMBL/GenBank/DDBJ databases">
        <title>Genomic Encyclopedia of Type Strains, Phase III (KMG-III): the genomes of soil and plant-associated and newly described type strains.</title>
        <authorList>
            <person name="Whitman W."/>
        </authorList>
    </citation>
    <scope>NUCLEOTIDE SEQUENCE [LARGE SCALE GENOMIC DNA]</scope>
    <source>
        <strain evidence="2 3">CGMCC 4.7067</strain>
    </source>
</reference>
<keyword evidence="3" id="KW-1185">Reference proteome</keyword>
<dbReference type="Proteomes" id="UP000238176">
    <property type="component" value="Unassembled WGS sequence"/>
</dbReference>
<accession>A0A2T0UF38</accession>
<dbReference type="RefSeq" id="WP_106365908.1">
    <property type="nucleotide sequence ID" value="NZ_PVTJ01000009.1"/>
</dbReference>
<dbReference type="PROSITE" id="PS50943">
    <property type="entry name" value="HTH_CROC1"/>
    <property type="match status" value="1"/>
</dbReference>
<proteinExistence type="predicted"/>
<sequence>MAATTKTHGPDRCHLRYCTAAPCVADGRSYKAAHQRYRTRMLAYGRWDPFVDAQPVRDHVAMLRAAGIGIDQIPRLTGMPRRTLIALVRGVGGRPPSRLVRSRTAEKVLAVTPGIERCAPGARVDPTGTRRRLRALQAVGWSQQQLADRMGTSKTVVGRMIRGENGAVLAASVLKVRALYEELWDQAPPGETSAQRQAVTRARRDAAALGYVPPLAWDEETIDDPAAEPSTGSDAPATADVDEVVVERALAGHPVELTVDEVLEVVRIGTASGLSAAQIAKIAHISSRSVVRIRNEQRLTEAVTS</sequence>
<evidence type="ECO:0000259" key="1">
    <source>
        <dbReference type="PROSITE" id="PS50943"/>
    </source>
</evidence>
<dbReference type="GO" id="GO:0003677">
    <property type="term" value="F:DNA binding"/>
    <property type="evidence" value="ECO:0007669"/>
    <property type="project" value="InterPro"/>
</dbReference>
<comment type="caution">
    <text evidence="2">The sequence shown here is derived from an EMBL/GenBank/DDBJ whole genome shotgun (WGS) entry which is preliminary data.</text>
</comment>
<evidence type="ECO:0000313" key="2">
    <source>
        <dbReference type="EMBL" id="PRY56484.1"/>
    </source>
</evidence>
<gene>
    <name evidence="2" type="ORF">B0I28_109133</name>
</gene>
<dbReference type="OrthoDB" id="4551696at2"/>
<dbReference type="InterPro" id="IPR001387">
    <property type="entry name" value="Cro/C1-type_HTH"/>
</dbReference>
<feature type="domain" description="HTH cro/C1-type" evidence="1">
    <location>
        <begin position="131"/>
        <end position="165"/>
    </location>
</feature>
<dbReference type="SUPFAM" id="SSF47413">
    <property type="entry name" value="lambda repressor-like DNA-binding domains"/>
    <property type="match status" value="1"/>
</dbReference>
<dbReference type="EMBL" id="PVTJ01000009">
    <property type="protein sequence ID" value="PRY56484.1"/>
    <property type="molecule type" value="Genomic_DNA"/>
</dbReference>
<evidence type="ECO:0000313" key="3">
    <source>
        <dbReference type="Proteomes" id="UP000238176"/>
    </source>
</evidence>
<dbReference type="Pfam" id="PF01381">
    <property type="entry name" value="HTH_3"/>
    <property type="match status" value="1"/>
</dbReference>
<dbReference type="InterPro" id="IPR010982">
    <property type="entry name" value="Lambda_DNA-bd_dom_sf"/>
</dbReference>
<dbReference type="CDD" id="cd00093">
    <property type="entry name" value="HTH_XRE"/>
    <property type="match status" value="1"/>
</dbReference>
<organism evidence="2 3">
    <name type="scientific">Glycomyces artemisiae</name>
    <dbReference type="NCBI Taxonomy" id="1076443"/>
    <lineage>
        <taxon>Bacteria</taxon>
        <taxon>Bacillati</taxon>
        <taxon>Actinomycetota</taxon>
        <taxon>Actinomycetes</taxon>
        <taxon>Glycomycetales</taxon>
        <taxon>Glycomycetaceae</taxon>
        <taxon>Glycomyces</taxon>
    </lineage>
</organism>
<protein>
    <submittedName>
        <fullName evidence="2">Transcriptional regulator with XRE-family HTH domain</fullName>
    </submittedName>
</protein>
<name>A0A2T0UF38_9ACTN</name>
<dbReference type="AlphaFoldDB" id="A0A2T0UF38"/>